<dbReference type="KEGG" id="cbar:PATL70BA_1762"/>
<name>A0A3P7PWN4_9FIRM</name>
<evidence type="ECO:0000256" key="1">
    <source>
        <dbReference type="SAM" id="MobiDB-lite"/>
    </source>
</evidence>
<gene>
    <name evidence="2" type="ORF">PATL70BA_1762</name>
</gene>
<evidence type="ECO:0000313" key="2">
    <source>
        <dbReference type="EMBL" id="VDN47651.1"/>
    </source>
</evidence>
<reference evidence="2 3" key="1">
    <citation type="submission" date="2018-09" db="EMBL/GenBank/DDBJ databases">
        <authorList>
            <person name="Postec A."/>
        </authorList>
    </citation>
    <scope>NUCLEOTIDE SEQUENCE [LARGE SCALE GENOMIC DNA]</scope>
    <source>
        <strain evidence="2">70B-A</strain>
    </source>
</reference>
<evidence type="ECO:0000313" key="3">
    <source>
        <dbReference type="Proteomes" id="UP000279029"/>
    </source>
</evidence>
<dbReference type="OrthoDB" id="9759262at2"/>
<keyword evidence="3" id="KW-1185">Reference proteome</keyword>
<organism evidence="2 3">
    <name type="scientific">Petrocella atlantisensis</name>
    <dbReference type="NCBI Taxonomy" id="2173034"/>
    <lineage>
        <taxon>Bacteria</taxon>
        <taxon>Bacillati</taxon>
        <taxon>Bacillota</taxon>
        <taxon>Clostridia</taxon>
        <taxon>Lachnospirales</taxon>
        <taxon>Vallitaleaceae</taxon>
        <taxon>Petrocella</taxon>
    </lineage>
</organism>
<sequence>MTQGIHIRMENQPSVDSNIRETTYTKGMVIHAQVVKKNDGMTTILLDERLVELKSHIPVVEAVGEDILLEVTKVKKDSMELKYLPPSRSAEDTGAISDPSGRKKSLEVAKSYPKELIRAIKPLDVSEEKALFKMVDQVKADLNELVNKMTSQDVKSMLQQELNINKLSISLMTQVVRNNKEAIFNHDLKAIREAIKIEVDHYKGQYKDVKQLEKIVGQLKANDMPVNKKNLDKINEVLGQLKTIIAQSDARGVALVGNKAPTTISDAYKAIHTPLPLATQLDMGHEDMTKMVKDYLVKNEIEPTEKAIDVTKDMISRNIDITKEKIDFLLSPKEKMSEVDTDVILKNIIHQIKHNQPADQVVLGPLDHLHTHNKETIKEQTHLNMNPVDLIHKLHKIQDSHILWATKEDTAMTLEQLFSGQTVNEDDPSVPENPDLKVLQQAISHKRHLEEIRLKMSIEAAVKLEGKGIKITTEPLEKVVEALRDHEQQIYRSLAQGHEWLPDDKNLETIGRTMDQVRQVETLPDSVLLRLMGNHAMTINEMATATVVEEDALQLVRFDVGQNQIHSQTAMKQYEESGTKIRVDLGDRVEKTFDQIEPILEDLNLEITPKAIEAVQILARNEMPLTVENILQIQAIQSKVETITTRMNPHMVISMIKSGITPMDLDIDEMLEWMHRFEEAFGETGSEKISRLIVELDASKVLTAQERESLMGIYRTFDTVTRSKGAATGFLVKNGLPLNLEQLFEASKFIQKTKGVKPAIAADIDDDFGRTLEVIRPKASIREQVMSAIENMDRKATHSLVETVTALDDMDIELSNVHILRKELLDLQVKDFITTLSQPKLAQTLEDLKSQDHEKMPLENLKNHMESIKEPTVKDQTQIMKYLEFAKEHPEIVKTMIKNEMPITPGQLEKAMALTKEPFELMTRLRDAIHTLDNDEQKSRMVEQVKSVSEGLLKGEKSIDDLKKLMTGLEQELLDGRSTLEARDIKNLQGASSTLNHTQMIQLKDNYYQIPIMMGGEISQLNLYILGDDETSIREDLEGIKIFMSFKTKYLGTVQALVEIQKTTMQMNIQSSNKEDLELVKSFENEIKQMVAQTNFGFGGISYNNFVTEDPITGTQKNDIESMNIRKTNGSTFEIQI</sequence>
<accession>A0A3P7PWN4</accession>
<dbReference type="Pfam" id="PF19753">
    <property type="entry name" value="DUF6240"/>
    <property type="match status" value="1"/>
</dbReference>
<dbReference type="InterPro" id="IPR046207">
    <property type="entry name" value="DUF6240"/>
</dbReference>
<dbReference type="EMBL" id="LR130778">
    <property type="protein sequence ID" value="VDN47651.1"/>
    <property type="molecule type" value="Genomic_DNA"/>
</dbReference>
<feature type="region of interest" description="Disordered" evidence="1">
    <location>
        <begin position="85"/>
        <end position="104"/>
    </location>
</feature>
<proteinExistence type="predicted"/>
<protein>
    <submittedName>
        <fullName evidence="2">Uncharacterized protein</fullName>
    </submittedName>
</protein>
<dbReference type="Proteomes" id="UP000279029">
    <property type="component" value="Chromosome"/>
</dbReference>
<dbReference type="AlphaFoldDB" id="A0A3P7PWN4"/>